<gene>
    <name evidence="3" type="ORF">LQV63_11800</name>
</gene>
<dbReference type="RefSeq" id="WP_019422126.1">
    <property type="nucleotide sequence ID" value="NZ_JAJNBZ010000007.1"/>
</dbReference>
<protein>
    <submittedName>
        <fullName evidence="3">Transposase</fullName>
    </submittedName>
</protein>
<accession>A0ABS8YDB1</accession>
<sequence length="304" mass="35015">MKAWQSIDTLEELHNYFHSESVCASLLYQMKWPEGFVCPRCRHGHAYIIQTRRLPLYECRMCRHQSSLTTGTVMEGSRTPLQKWFTAFWLASRPDAGINAVQLSSIIKVTYKTAWLMLHKIRAAISHADAARPLEGKVQGIVAFQGLTYHSMLELHPREYPLIVSASVKEDGLESKFKMKLVKQEHLSGKLLLRSGCDHFTALHVTETALETTIIRHPYRTRRDNRLYQAFNRARRWMNDTFHGIGEKYLQRYLDEFCFRLNATTQPTSTWERLLCVCMSFPAALEHLFAHHDTSPSSAAQSAA</sequence>
<organism evidence="3 4">
    <name type="scientific">Paenibacillus profundus</name>
    <dbReference type="NCBI Taxonomy" id="1173085"/>
    <lineage>
        <taxon>Bacteria</taxon>
        <taxon>Bacillati</taxon>
        <taxon>Bacillota</taxon>
        <taxon>Bacilli</taxon>
        <taxon>Bacillales</taxon>
        <taxon>Paenibacillaceae</taxon>
        <taxon>Paenibacillus</taxon>
    </lineage>
</organism>
<name>A0ABS8YDB1_9BACL</name>
<feature type="domain" description="ISXO2-like transposase" evidence="2">
    <location>
        <begin position="196"/>
        <end position="262"/>
    </location>
</feature>
<comment type="caution">
    <text evidence="3">The sequence shown here is derived from an EMBL/GenBank/DDBJ whole genome shotgun (WGS) entry which is preliminary data.</text>
</comment>
<evidence type="ECO:0000259" key="1">
    <source>
        <dbReference type="Pfam" id="PF12760"/>
    </source>
</evidence>
<dbReference type="Proteomes" id="UP001199916">
    <property type="component" value="Unassembled WGS sequence"/>
</dbReference>
<feature type="domain" description="Transposase zinc-ribbon" evidence="1">
    <location>
        <begin position="19"/>
        <end position="65"/>
    </location>
</feature>
<keyword evidence="4" id="KW-1185">Reference proteome</keyword>
<dbReference type="Pfam" id="PF12762">
    <property type="entry name" value="DDE_Tnp_IS1595"/>
    <property type="match status" value="1"/>
</dbReference>
<reference evidence="3 4" key="1">
    <citation type="submission" date="2021-11" db="EMBL/GenBank/DDBJ databases">
        <title>Draft genome sequence of Paenibacillus profundus YoMME, a new Gram-positive bacteria with exoelectrogenic properties.</title>
        <authorList>
            <person name="Hubenova Y."/>
            <person name="Hubenova E."/>
            <person name="Manasiev Y."/>
            <person name="Peykov S."/>
            <person name="Mitov M."/>
        </authorList>
    </citation>
    <scope>NUCLEOTIDE SEQUENCE [LARGE SCALE GENOMIC DNA]</scope>
    <source>
        <strain evidence="3 4">YoMME</strain>
    </source>
</reference>
<dbReference type="EMBL" id="JAJNBZ010000007">
    <property type="protein sequence ID" value="MCE5169993.1"/>
    <property type="molecule type" value="Genomic_DNA"/>
</dbReference>
<dbReference type="Pfam" id="PF12760">
    <property type="entry name" value="Zn_ribbon_IS1595"/>
    <property type="match status" value="1"/>
</dbReference>
<proteinExistence type="predicted"/>
<evidence type="ECO:0000313" key="3">
    <source>
        <dbReference type="EMBL" id="MCE5169993.1"/>
    </source>
</evidence>
<evidence type="ECO:0000259" key="2">
    <source>
        <dbReference type="Pfam" id="PF12762"/>
    </source>
</evidence>
<evidence type="ECO:0000313" key="4">
    <source>
        <dbReference type="Proteomes" id="UP001199916"/>
    </source>
</evidence>
<dbReference type="InterPro" id="IPR024442">
    <property type="entry name" value="Transposase_Zn_ribbon"/>
</dbReference>
<dbReference type="InterPro" id="IPR024445">
    <property type="entry name" value="Tnp_ISXO2-like"/>
</dbReference>